<sequence length="383" mass="41665">MLASTPPSSRTLISALIAIGLLGVVSAKSGWGEACDQSNTHLDPNTYNLVTDCDATTYCASNGTCATKGCRKDIYPFGYSAYAFDLLPPLCPQGQFCPDEGDQCLAQVPVGGACQKDRDNECALAENYKNLAGFLNTNGSICLNFTCYYANVTLGQTCIFDNTAYTAYLDSGAAYAFIVSRDNCANGLYCDGTSSQCNKMKRQGETCSGNKECLTYNCAADGKCGKAADDPLHPGAWQYVLVGLGILILIGGVMTGLWFFHRRDRKENQIKLEQYYNEQIAYRQSIMSMSHAKNSLLSLPPHASQDVVRSSLYRDDSGWTSATSDALLPPNVRRDSTSGWSDGEGPRDRMQRADSEVLLMPNNESNRDSRYMDAPEGQGGYRG</sequence>
<keyword evidence="2" id="KW-0472">Membrane</keyword>
<keyword evidence="2" id="KW-1133">Transmembrane helix</keyword>
<reference evidence="4" key="1">
    <citation type="submission" date="2013-07" db="EMBL/GenBank/DDBJ databases">
        <title>The Genome Sequence of Cryptococcus pinus CBS10737.</title>
        <authorList>
            <consortium name="The Broad Institute Genome Sequencing Platform"/>
            <person name="Cuomo C."/>
            <person name="Litvintseva A."/>
            <person name="Chen Y."/>
            <person name="Heitman J."/>
            <person name="Sun S."/>
            <person name="Springer D."/>
            <person name="Dromer F."/>
            <person name="Young S.K."/>
            <person name="Zeng Q."/>
            <person name="Gargeya S."/>
            <person name="Fitzgerald M."/>
            <person name="Abouelleil A."/>
            <person name="Alvarado L."/>
            <person name="Berlin A.M."/>
            <person name="Chapman S.B."/>
            <person name="Dewar J."/>
            <person name="Goldberg J."/>
            <person name="Griggs A."/>
            <person name="Gujja S."/>
            <person name="Hansen M."/>
            <person name="Howarth C."/>
            <person name="Imamovic A."/>
            <person name="Larimer J."/>
            <person name="McCowan C."/>
            <person name="Murphy C."/>
            <person name="Pearson M."/>
            <person name="Priest M."/>
            <person name="Roberts A."/>
            <person name="Saif S."/>
            <person name="Shea T."/>
            <person name="Sykes S."/>
            <person name="Wortman J."/>
            <person name="Nusbaum C."/>
            <person name="Birren B."/>
        </authorList>
    </citation>
    <scope>NUCLEOTIDE SEQUENCE [LARGE SCALE GENOMIC DNA]</scope>
    <source>
        <strain evidence="4">CBS 10737</strain>
    </source>
</reference>
<reference evidence="4" key="3">
    <citation type="submission" date="2016-07" db="EMBL/GenBank/DDBJ databases">
        <title>Evolution of pathogenesis and genome organization in the Tremellales.</title>
        <authorList>
            <person name="Cuomo C."/>
            <person name="Litvintseva A."/>
            <person name="Heitman J."/>
            <person name="Chen Y."/>
            <person name="Sun S."/>
            <person name="Springer D."/>
            <person name="Dromer F."/>
            <person name="Young S."/>
            <person name="Zeng Q."/>
            <person name="Chapman S."/>
            <person name="Gujja S."/>
            <person name="Saif S."/>
            <person name="Birren B."/>
        </authorList>
    </citation>
    <scope>NUCLEOTIDE SEQUENCE</scope>
    <source>
        <strain evidence="4">CBS 10737</strain>
    </source>
</reference>
<evidence type="ECO:0000313" key="5">
    <source>
        <dbReference type="EMBL" id="WWC73843.1"/>
    </source>
</evidence>
<evidence type="ECO:0000256" key="3">
    <source>
        <dbReference type="SAM" id="SignalP"/>
    </source>
</evidence>
<feature type="signal peptide" evidence="3">
    <location>
        <begin position="1"/>
        <end position="27"/>
    </location>
</feature>
<evidence type="ECO:0000256" key="1">
    <source>
        <dbReference type="SAM" id="MobiDB-lite"/>
    </source>
</evidence>
<reference evidence="5" key="2">
    <citation type="submission" date="2013-07" db="EMBL/GenBank/DDBJ databases">
        <authorList>
            <consortium name="The Broad Institute Genome Sequencing Platform"/>
            <person name="Cuomo C."/>
            <person name="Litvintseva A."/>
            <person name="Chen Y."/>
            <person name="Heitman J."/>
            <person name="Sun S."/>
            <person name="Springer D."/>
            <person name="Dromer F."/>
            <person name="Young S.K."/>
            <person name="Zeng Q."/>
            <person name="Gargeya S."/>
            <person name="Fitzgerald M."/>
            <person name="Abouelleil A."/>
            <person name="Alvarado L."/>
            <person name="Berlin A.M."/>
            <person name="Chapman S.B."/>
            <person name="Dewar J."/>
            <person name="Goldberg J."/>
            <person name="Griggs A."/>
            <person name="Gujja S."/>
            <person name="Hansen M."/>
            <person name="Howarth C."/>
            <person name="Imamovic A."/>
            <person name="Larimer J."/>
            <person name="McCowan C."/>
            <person name="Murphy C."/>
            <person name="Pearson M."/>
            <person name="Priest M."/>
            <person name="Roberts A."/>
            <person name="Saif S."/>
            <person name="Shea T."/>
            <person name="Sykes S."/>
            <person name="Wortman J."/>
            <person name="Nusbaum C."/>
            <person name="Birren B."/>
        </authorList>
    </citation>
    <scope>NUCLEOTIDE SEQUENCE</scope>
    <source>
        <strain evidence="5">CBS 10737</strain>
    </source>
</reference>
<feature type="chain" id="PRO_5008628183" evidence="3">
    <location>
        <begin position="28"/>
        <end position="383"/>
    </location>
</feature>
<dbReference type="AlphaFoldDB" id="A0A1B9HYD8"/>
<keyword evidence="6" id="KW-1185">Reference proteome</keyword>
<dbReference type="Proteomes" id="UP000094020">
    <property type="component" value="Chromosome 11"/>
</dbReference>
<feature type="compositionally biased region" description="Basic and acidic residues" evidence="1">
    <location>
        <begin position="344"/>
        <end position="355"/>
    </location>
</feature>
<evidence type="ECO:0000313" key="6">
    <source>
        <dbReference type="Proteomes" id="UP000094020"/>
    </source>
</evidence>
<dbReference type="GeneID" id="30174517"/>
<protein>
    <submittedName>
        <fullName evidence="4">Uncharacterized protein</fullName>
    </submittedName>
</protein>
<feature type="transmembrane region" description="Helical" evidence="2">
    <location>
        <begin position="236"/>
        <end position="260"/>
    </location>
</feature>
<dbReference type="EMBL" id="CP144529">
    <property type="protein sequence ID" value="WWC73843.1"/>
    <property type="molecule type" value="Genomic_DNA"/>
</dbReference>
<dbReference type="KEGG" id="kpin:30174517"/>
<dbReference type="STRING" id="1296096.A0A1B9HYD8"/>
<evidence type="ECO:0000256" key="2">
    <source>
        <dbReference type="SAM" id="Phobius"/>
    </source>
</evidence>
<feature type="region of interest" description="Disordered" evidence="1">
    <location>
        <begin position="324"/>
        <end position="383"/>
    </location>
</feature>
<accession>A0A1B9HYD8</accession>
<evidence type="ECO:0000313" key="4">
    <source>
        <dbReference type="EMBL" id="OCF48280.1"/>
    </source>
</evidence>
<name>A0A1B9HYD8_9TREE</name>
<keyword evidence="3" id="KW-0732">Signal</keyword>
<dbReference type="OrthoDB" id="195231at2759"/>
<dbReference type="RefSeq" id="XP_019009499.1">
    <property type="nucleotide sequence ID" value="XM_019157859.1"/>
</dbReference>
<reference evidence="5" key="4">
    <citation type="submission" date="2024-02" db="EMBL/GenBank/DDBJ databases">
        <title>Comparative genomics of Cryptococcus and Kwoniella reveals pathogenesis evolution and contrasting modes of karyotype evolution via chromosome fusion or intercentromeric recombination.</title>
        <authorList>
            <person name="Coelho M.A."/>
            <person name="David-Palma M."/>
            <person name="Shea T."/>
            <person name="Bowers K."/>
            <person name="McGinley-Smith S."/>
            <person name="Mohammad A.W."/>
            <person name="Gnirke A."/>
            <person name="Yurkov A.M."/>
            <person name="Nowrousian M."/>
            <person name="Sun S."/>
            <person name="Cuomo C.A."/>
            <person name="Heitman J."/>
        </authorList>
    </citation>
    <scope>NUCLEOTIDE SEQUENCE</scope>
    <source>
        <strain evidence="5">CBS 10737</strain>
    </source>
</reference>
<proteinExistence type="predicted"/>
<keyword evidence="2" id="KW-0812">Transmembrane</keyword>
<dbReference type="EMBL" id="KI894014">
    <property type="protein sequence ID" value="OCF48280.1"/>
    <property type="molecule type" value="Genomic_DNA"/>
</dbReference>
<organism evidence="4">
    <name type="scientific">Kwoniella pini CBS 10737</name>
    <dbReference type="NCBI Taxonomy" id="1296096"/>
    <lineage>
        <taxon>Eukaryota</taxon>
        <taxon>Fungi</taxon>
        <taxon>Dikarya</taxon>
        <taxon>Basidiomycota</taxon>
        <taxon>Agaricomycotina</taxon>
        <taxon>Tremellomycetes</taxon>
        <taxon>Tremellales</taxon>
        <taxon>Cryptococcaceae</taxon>
        <taxon>Kwoniella</taxon>
    </lineage>
</organism>
<gene>
    <name evidence="4" type="ORF">I206_06148</name>
    <name evidence="5" type="ORF">I206_107815</name>
</gene>